<keyword evidence="6" id="KW-1185">Reference proteome</keyword>
<comment type="caution">
    <text evidence="5">The sequence shown here is derived from an EMBL/GenBank/DDBJ whole genome shotgun (WGS) entry which is preliminary data.</text>
</comment>
<dbReference type="PANTHER" id="PTHR24567">
    <property type="entry name" value="CRP FAMILY TRANSCRIPTIONAL REGULATORY PROTEIN"/>
    <property type="match status" value="1"/>
</dbReference>
<dbReference type="SMART" id="SM00419">
    <property type="entry name" value="HTH_CRP"/>
    <property type="match status" value="1"/>
</dbReference>
<dbReference type="PROSITE" id="PS51063">
    <property type="entry name" value="HTH_CRP_2"/>
    <property type="match status" value="1"/>
</dbReference>
<dbReference type="OrthoDB" id="6155297at2"/>
<dbReference type="SUPFAM" id="SSF46785">
    <property type="entry name" value="Winged helix' DNA-binding domain"/>
    <property type="match status" value="1"/>
</dbReference>
<sequence>MLRNAKSLPDQCRTCLARRDGLCSDIAGADFSLLQRRRSGDRRFKPEQEILPIGQPCDSIYNLTSGWAFRYALLEDGRRQILDFILPGAVIGFQSVAGARASYGVQALTEATVCAIRHSALIELCRQLPDLGLRLAWLTARDRSLAYDHLTSVGRHSAHQRVAHLILELFVRCRAQWPGEQINDMHLPLTQEHVGDAVGLSSVHVNRVLRDLRSEGIVELHYRRLSILNPDKLMEVAETDPDLLVNWMNSCRQTDDPGDSIAGGCNATLQKDQAGANRALSIAHETKRSPAVI</sequence>
<dbReference type="InterPro" id="IPR050397">
    <property type="entry name" value="Env_Response_Regulators"/>
</dbReference>
<dbReference type="InterPro" id="IPR036388">
    <property type="entry name" value="WH-like_DNA-bd_sf"/>
</dbReference>
<accession>A0A419R538</accession>
<dbReference type="GO" id="GO:0005829">
    <property type="term" value="C:cytosol"/>
    <property type="evidence" value="ECO:0007669"/>
    <property type="project" value="TreeGrafter"/>
</dbReference>
<dbReference type="Gene3D" id="1.10.10.10">
    <property type="entry name" value="Winged helix-like DNA-binding domain superfamily/Winged helix DNA-binding domain"/>
    <property type="match status" value="1"/>
</dbReference>
<dbReference type="GO" id="GO:0003700">
    <property type="term" value="F:DNA-binding transcription factor activity"/>
    <property type="evidence" value="ECO:0007669"/>
    <property type="project" value="TreeGrafter"/>
</dbReference>
<proteinExistence type="predicted"/>
<evidence type="ECO:0000256" key="2">
    <source>
        <dbReference type="ARBA" id="ARBA00023125"/>
    </source>
</evidence>
<evidence type="ECO:0000256" key="3">
    <source>
        <dbReference type="ARBA" id="ARBA00023163"/>
    </source>
</evidence>
<evidence type="ECO:0000313" key="6">
    <source>
        <dbReference type="Proteomes" id="UP000284322"/>
    </source>
</evidence>
<dbReference type="Pfam" id="PF13545">
    <property type="entry name" value="HTH_Crp_2"/>
    <property type="match status" value="1"/>
</dbReference>
<dbReference type="SUPFAM" id="SSF51206">
    <property type="entry name" value="cAMP-binding domain-like"/>
    <property type="match status" value="1"/>
</dbReference>
<dbReference type="InterPro" id="IPR036390">
    <property type="entry name" value="WH_DNA-bd_sf"/>
</dbReference>
<dbReference type="InterPro" id="IPR012318">
    <property type="entry name" value="HTH_CRP"/>
</dbReference>
<dbReference type="PANTHER" id="PTHR24567:SF75">
    <property type="entry name" value="FUMARATE AND NITRATE REDUCTION REGULATORY PROTEIN"/>
    <property type="match status" value="1"/>
</dbReference>
<dbReference type="RefSeq" id="WP_120106905.1">
    <property type="nucleotide sequence ID" value="NZ_RAHJ01000008.1"/>
</dbReference>
<dbReference type="AlphaFoldDB" id="A0A419R538"/>
<dbReference type="Proteomes" id="UP000284322">
    <property type="component" value="Unassembled WGS sequence"/>
</dbReference>
<dbReference type="CDD" id="cd00038">
    <property type="entry name" value="CAP_ED"/>
    <property type="match status" value="1"/>
</dbReference>
<feature type="domain" description="HTH crp-type" evidence="4">
    <location>
        <begin position="156"/>
        <end position="231"/>
    </location>
</feature>
<keyword evidence="1" id="KW-0805">Transcription regulation</keyword>
<evidence type="ECO:0000313" key="5">
    <source>
        <dbReference type="EMBL" id="RJX70344.1"/>
    </source>
</evidence>
<dbReference type="InterPro" id="IPR014710">
    <property type="entry name" value="RmlC-like_jellyroll"/>
</dbReference>
<dbReference type="EMBL" id="RAHJ01000008">
    <property type="protein sequence ID" value="RJX70344.1"/>
    <property type="molecule type" value="Genomic_DNA"/>
</dbReference>
<dbReference type="GO" id="GO:0003677">
    <property type="term" value="F:DNA binding"/>
    <property type="evidence" value="ECO:0007669"/>
    <property type="project" value="UniProtKB-KW"/>
</dbReference>
<protein>
    <submittedName>
        <fullName evidence="5">Crp/Fnr family transcriptional regulator</fullName>
    </submittedName>
</protein>
<keyword evidence="2" id="KW-0238">DNA-binding</keyword>
<reference evidence="5 6" key="1">
    <citation type="submission" date="2018-09" db="EMBL/GenBank/DDBJ databases">
        <title>Altererythrobacter sp.Ery1 and Ery12, the genome sequencing of novel strains in genus Alterythrobacter.</title>
        <authorList>
            <person name="Cheng H."/>
            <person name="Wu Y.-H."/>
            <person name="Fang C."/>
            <person name="Xu X.-W."/>
        </authorList>
    </citation>
    <scope>NUCLEOTIDE SEQUENCE [LARGE SCALE GENOMIC DNA]</scope>
    <source>
        <strain evidence="5 6">Ery12</strain>
    </source>
</reference>
<evidence type="ECO:0000259" key="4">
    <source>
        <dbReference type="PROSITE" id="PS51063"/>
    </source>
</evidence>
<gene>
    <name evidence="5" type="ORF">D6858_02565</name>
</gene>
<name>A0A419R538_9SPHN</name>
<dbReference type="Gene3D" id="2.60.120.10">
    <property type="entry name" value="Jelly Rolls"/>
    <property type="match status" value="1"/>
</dbReference>
<organism evidence="5 6">
    <name type="scientific">Tsuneonella suprasediminis</name>
    <dbReference type="NCBI Taxonomy" id="2306996"/>
    <lineage>
        <taxon>Bacteria</taxon>
        <taxon>Pseudomonadati</taxon>
        <taxon>Pseudomonadota</taxon>
        <taxon>Alphaproteobacteria</taxon>
        <taxon>Sphingomonadales</taxon>
        <taxon>Erythrobacteraceae</taxon>
        <taxon>Tsuneonella</taxon>
    </lineage>
</organism>
<keyword evidence="3" id="KW-0804">Transcription</keyword>
<dbReference type="SMART" id="SM00100">
    <property type="entry name" value="cNMP"/>
    <property type="match status" value="1"/>
</dbReference>
<dbReference type="Pfam" id="PF00027">
    <property type="entry name" value="cNMP_binding"/>
    <property type="match status" value="1"/>
</dbReference>
<dbReference type="InterPro" id="IPR018490">
    <property type="entry name" value="cNMP-bd_dom_sf"/>
</dbReference>
<dbReference type="InterPro" id="IPR000595">
    <property type="entry name" value="cNMP-bd_dom"/>
</dbReference>
<evidence type="ECO:0000256" key="1">
    <source>
        <dbReference type="ARBA" id="ARBA00023015"/>
    </source>
</evidence>